<gene>
    <name evidence="3" type="ORF">S12H4_48926</name>
</gene>
<dbReference type="InterPro" id="IPR050072">
    <property type="entry name" value="Peptidase_M20A"/>
</dbReference>
<reference evidence="3" key="1">
    <citation type="journal article" date="2014" name="Front. Microbiol.">
        <title>High frequency of phylogenetically diverse reductive dehalogenase-homologous genes in deep subseafloor sedimentary metagenomes.</title>
        <authorList>
            <person name="Kawai M."/>
            <person name="Futagami T."/>
            <person name="Toyoda A."/>
            <person name="Takaki Y."/>
            <person name="Nishi S."/>
            <person name="Hori S."/>
            <person name="Arai W."/>
            <person name="Tsubouchi T."/>
            <person name="Morono Y."/>
            <person name="Uchiyama I."/>
            <person name="Ito T."/>
            <person name="Fujiyama A."/>
            <person name="Inagaki F."/>
            <person name="Takami H."/>
        </authorList>
    </citation>
    <scope>NUCLEOTIDE SEQUENCE</scope>
    <source>
        <strain evidence="3">Expedition CK06-06</strain>
    </source>
</reference>
<evidence type="ECO:0000259" key="2">
    <source>
        <dbReference type="Pfam" id="PF07687"/>
    </source>
</evidence>
<dbReference type="PANTHER" id="PTHR43808">
    <property type="entry name" value="ACETYLORNITHINE DEACETYLASE"/>
    <property type="match status" value="1"/>
</dbReference>
<dbReference type="Gene3D" id="3.30.70.360">
    <property type="match status" value="1"/>
</dbReference>
<feature type="non-terminal residue" evidence="3">
    <location>
        <position position="248"/>
    </location>
</feature>
<comment type="caution">
    <text evidence="3">The sequence shown here is derived from an EMBL/GenBank/DDBJ whole genome shotgun (WGS) entry which is preliminary data.</text>
</comment>
<evidence type="ECO:0000313" key="3">
    <source>
        <dbReference type="EMBL" id="GAJ08037.1"/>
    </source>
</evidence>
<evidence type="ECO:0000259" key="1">
    <source>
        <dbReference type="Pfam" id="PF04389"/>
    </source>
</evidence>
<protein>
    <recommendedName>
        <fullName evidence="4">Peptidase M20 dimerisation domain-containing protein</fullName>
    </recommendedName>
</protein>
<proteinExistence type="predicted"/>
<dbReference type="SUPFAM" id="SSF53187">
    <property type="entry name" value="Zn-dependent exopeptidases"/>
    <property type="match status" value="1"/>
</dbReference>
<sequence length="248" mass="27175">ERGAYIQDRFLQEGLVDIAIDEVENVYGRLPGRTSTQPIVVSAHLDTVFPLETDLRVERLADRITGPGIGDNAVGVAGLFGLLWEMEQRQVVLNSDLWLVANVGEEGLGNLRGMRALVDRFRDQPRAYLVLEGMALGQVYHRGLGVHRYRITVKTSGGHSWVDYGRPSAVNVLAHIITNLHALEIPEQPRTTLNVGVIAGGTSVNTIAAEAHLDLDLRSEDQSTLGDLVTKVDSVTQKSQSSDVRIYS</sequence>
<feature type="domain" description="Peptidase M20 dimerisation" evidence="2">
    <location>
        <begin position="145"/>
        <end position="237"/>
    </location>
</feature>
<dbReference type="AlphaFoldDB" id="X1UWT8"/>
<feature type="domain" description="Peptidase M28" evidence="1">
    <location>
        <begin position="25"/>
        <end position="135"/>
    </location>
</feature>
<dbReference type="InterPro" id="IPR011650">
    <property type="entry name" value="Peptidase_M20_dimer"/>
</dbReference>
<feature type="non-terminal residue" evidence="3">
    <location>
        <position position="1"/>
    </location>
</feature>
<dbReference type="Pfam" id="PF07687">
    <property type="entry name" value="M20_dimer"/>
    <property type="match status" value="1"/>
</dbReference>
<dbReference type="Pfam" id="PF04389">
    <property type="entry name" value="Peptidase_M28"/>
    <property type="match status" value="1"/>
</dbReference>
<dbReference type="Gene3D" id="3.40.630.10">
    <property type="entry name" value="Zn peptidases"/>
    <property type="match status" value="1"/>
</dbReference>
<name>X1UWT8_9ZZZZ</name>
<dbReference type="EMBL" id="BARW01030632">
    <property type="protein sequence ID" value="GAJ08037.1"/>
    <property type="molecule type" value="Genomic_DNA"/>
</dbReference>
<organism evidence="3">
    <name type="scientific">marine sediment metagenome</name>
    <dbReference type="NCBI Taxonomy" id="412755"/>
    <lineage>
        <taxon>unclassified sequences</taxon>
        <taxon>metagenomes</taxon>
        <taxon>ecological metagenomes</taxon>
    </lineage>
</organism>
<dbReference type="PANTHER" id="PTHR43808:SF17">
    <property type="entry name" value="PEPTIDASE M20"/>
    <property type="match status" value="1"/>
</dbReference>
<dbReference type="InterPro" id="IPR007484">
    <property type="entry name" value="Peptidase_M28"/>
</dbReference>
<evidence type="ECO:0008006" key="4">
    <source>
        <dbReference type="Google" id="ProtNLM"/>
    </source>
</evidence>
<accession>X1UWT8</accession>